<dbReference type="STRING" id="363999.A0A439D3L7"/>
<dbReference type="Pfam" id="PF06985">
    <property type="entry name" value="HET"/>
    <property type="match status" value="1"/>
</dbReference>
<dbReference type="AlphaFoldDB" id="A0A439D3L7"/>
<evidence type="ECO:0000313" key="2">
    <source>
        <dbReference type="EMBL" id="RWA08997.1"/>
    </source>
</evidence>
<dbReference type="PANTHER" id="PTHR24148:SF79">
    <property type="entry name" value="HETEROKARYON INCOMPATIBILITY DOMAIN-CONTAINING PROTEIN"/>
    <property type="match status" value="1"/>
</dbReference>
<proteinExistence type="predicted"/>
<dbReference type="EMBL" id="RYZI01000174">
    <property type="protein sequence ID" value="RWA08997.1"/>
    <property type="molecule type" value="Genomic_DNA"/>
</dbReference>
<dbReference type="InterPro" id="IPR052895">
    <property type="entry name" value="HetReg/Transcr_Mod"/>
</dbReference>
<evidence type="ECO:0000259" key="1">
    <source>
        <dbReference type="Pfam" id="PF06985"/>
    </source>
</evidence>
<gene>
    <name evidence="2" type="ORF">EKO27_g6102</name>
</gene>
<dbReference type="Proteomes" id="UP000286045">
    <property type="component" value="Unassembled WGS sequence"/>
</dbReference>
<name>A0A439D3L7_9PEZI</name>
<sequence>MSSNYEYTPLESDDAIRLLDLSPPSPGNPEELHCRIRSTTLKDTAKTFEALSYTWGRDGNVKTIKCNDNNALLRISSNCYEALRCLRRQGEYRTLWVDAICIHQANDSERSAQVKIMGDIFTKARETVVFLGESNPKIERLLWHMSNEGLPLPNMQDYEAHGEAIDEIERLFKRPWFDRVWVIQEVVNAESVVFTCGSHSVVFSELKDCLYGHVGERKLLSPPAPISIWCERFSVDPHDLEVIPVMHLFMLLSQTGLCESTDPRDRVLALIPLLRAPPPEIKDLIDYHLSPDDLFWKLAVVLLQNGGLSLFWMIRYPRRDNDRGTPSWVPDWADNTDRSLLIPLIQQFLDSYAPDVGYRDFALSNNSSSALPRLLTVKGREYGYIQEVGPILFTQKYDYATRIAAVKALLDQLPSGSGEPNFSGYSESMINAISEMMEDDMLNLLRGRPDTTSGADHDVSSRIEIACFNSRLFMTESNKIGLCPREAQPGDLVCLIKGAPAACILRQKDNHQYTIITGDCVLQEMEFAYTYHGTKDYINTWDYMNKYEIPEERFPGSL</sequence>
<feature type="domain" description="Heterokaryon incompatibility" evidence="1">
    <location>
        <begin position="48"/>
        <end position="185"/>
    </location>
</feature>
<dbReference type="PANTHER" id="PTHR24148">
    <property type="entry name" value="ANKYRIN REPEAT DOMAIN-CONTAINING PROTEIN 39 HOMOLOG-RELATED"/>
    <property type="match status" value="1"/>
</dbReference>
<comment type="caution">
    <text evidence="2">The sequence shown here is derived from an EMBL/GenBank/DDBJ whole genome shotgun (WGS) entry which is preliminary data.</text>
</comment>
<reference evidence="2 3" key="1">
    <citation type="submission" date="2018-12" db="EMBL/GenBank/DDBJ databases">
        <title>Draft genome sequence of Xylaria grammica IHI A82.</title>
        <authorList>
            <person name="Buettner E."/>
            <person name="Kellner H."/>
        </authorList>
    </citation>
    <scope>NUCLEOTIDE SEQUENCE [LARGE SCALE GENOMIC DNA]</scope>
    <source>
        <strain evidence="2 3">IHI A82</strain>
    </source>
</reference>
<organism evidence="2 3">
    <name type="scientific">Xylaria grammica</name>
    <dbReference type="NCBI Taxonomy" id="363999"/>
    <lineage>
        <taxon>Eukaryota</taxon>
        <taxon>Fungi</taxon>
        <taxon>Dikarya</taxon>
        <taxon>Ascomycota</taxon>
        <taxon>Pezizomycotina</taxon>
        <taxon>Sordariomycetes</taxon>
        <taxon>Xylariomycetidae</taxon>
        <taxon>Xylariales</taxon>
        <taxon>Xylariaceae</taxon>
        <taxon>Xylaria</taxon>
    </lineage>
</organism>
<protein>
    <recommendedName>
        <fullName evidence="1">Heterokaryon incompatibility domain-containing protein</fullName>
    </recommendedName>
</protein>
<keyword evidence="3" id="KW-1185">Reference proteome</keyword>
<accession>A0A439D3L7</accession>
<dbReference type="InterPro" id="IPR010730">
    <property type="entry name" value="HET"/>
</dbReference>
<evidence type="ECO:0000313" key="3">
    <source>
        <dbReference type="Proteomes" id="UP000286045"/>
    </source>
</evidence>